<feature type="non-terminal residue" evidence="1">
    <location>
        <position position="1"/>
    </location>
</feature>
<proteinExistence type="evidence at transcript level"/>
<protein>
    <submittedName>
        <fullName evidence="1">Uncharacterized protein</fullName>
    </submittedName>
</protein>
<dbReference type="AlphaFoldDB" id="B6VET9"/>
<evidence type="ECO:0000313" key="1">
    <source>
        <dbReference type="EMBL" id="ACJ09668.1"/>
    </source>
</evidence>
<accession>B6VET9</accession>
<name>B6VET9_CUPSE</name>
<organism evidence="1">
    <name type="scientific">Cupressus sempervirens</name>
    <name type="common">Italian cypress</name>
    <dbReference type="NCBI Taxonomy" id="13469"/>
    <lineage>
        <taxon>Eukaryota</taxon>
        <taxon>Viridiplantae</taxon>
        <taxon>Streptophyta</taxon>
        <taxon>Embryophyta</taxon>
        <taxon>Tracheophyta</taxon>
        <taxon>Spermatophyta</taxon>
        <taxon>Pinopsida</taxon>
        <taxon>Pinidae</taxon>
        <taxon>Conifers II</taxon>
        <taxon>Cupressales</taxon>
        <taxon>Cupressaceae</taxon>
        <taxon>Cupressus</taxon>
    </lineage>
</organism>
<sequence>QLCDELSNQGEAQIYSIGTEPFKKKEWLNHDYTSERCVFSAECLITNYIWCMIMLNYKLCTQWHEMQVTIACLLFQAAILSGK</sequence>
<dbReference type="EMBL" id="FJ380029">
    <property type="protein sequence ID" value="ACJ09668.1"/>
    <property type="molecule type" value="mRNA"/>
</dbReference>
<feature type="non-terminal residue" evidence="1">
    <location>
        <position position="83"/>
    </location>
</feature>
<reference evidence="1" key="1">
    <citation type="submission" date="2008-10" db="EMBL/GenBank/DDBJ databases">
        <title>Cloning and characterization of cold regulated sequences in cypress (Cupressus sempervirens).</title>
        <authorList>
            <person name="Pedron L."/>
            <person name="Baldi P."/>
            <person name="La Porta N."/>
        </authorList>
    </citation>
    <scope>NUCLEOTIDE SEQUENCE</scope>
    <source>
        <strain evidence="1">Cyplp147</strain>
    </source>
</reference>